<protein>
    <recommendedName>
        <fullName evidence="2">BAG domain-containing protein</fullName>
    </recommendedName>
</protein>
<proteinExistence type="predicted"/>
<keyword evidence="4" id="KW-1185">Reference proteome</keyword>
<dbReference type="GO" id="GO:0051087">
    <property type="term" value="F:protein-folding chaperone binding"/>
    <property type="evidence" value="ECO:0007669"/>
    <property type="project" value="InterPro"/>
</dbReference>
<feature type="compositionally biased region" description="Low complexity" evidence="1">
    <location>
        <begin position="434"/>
        <end position="453"/>
    </location>
</feature>
<dbReference type="Gene3D" id="3.10.20.90">
    <property type="entry name" value="Phosphatidylinositol 3-kinase Catalytic Subunit, Chain A, domain 1"/>
    <property type="match status" value="1"/>
</dbReference>
<feature type="compositionally biased region" description="Low complexity" evidence="1">
    <location>
        <begin position="324"/>
        <end position="341"/>
    </location>
</feature>
<feature type="compositionally biased region" description="Basic and acidic residues" evidence="1">
    <location>
        <begin position="48"/>
        <end position="57"/>
    </location>
</feature>
<feature type="compositionally biased region" description="Polar residues" evidence="1">
    <location>
        <begin position="244"/>
        <end position="260"/>
    </location>
</feature>
<reference evidence="3" key="1">
    <citation type="submission" date="2023-03" db="EMBL/GenBank/DDBJ databases">
        <title>Emydomyces testavorans Genome Sequence.</title>
        <authorList>
            <person name="Hoyer L."/>
        </authorList>
    </citation>
    <scope>NUCLEOTIDE SEQUENCE</scope>
    <source>
        <strain evidence="3">16-2883</strain>
    </source>
</reference>
<dbReference type="SUPFAM" id="SSF63491">
    <property type="entry name" value="BAG domain"/>
    <property type="match status" value="1"/>
</dbReference>
<dbReference type="Gene3D" id="1.20.58.120">
    <property type="entry name" value="BAG domain"/>
    <property type="match status" value="1"/>
</dbReference>
<dbReference type="InterPro" id="IPR003103">
    <property type="entry name" value="BAG_domain"/>
</dbReference>
<accession>A0AAF0DBL5</accession>
<evidence type="ECO:0000313" key="4">
    <source>
        <dbReference type="Proteomes" id="UP001219355"/>
    </source>
</evidence>
<feature type="region of interest" description="Disordered" evidence="1">
    <location>
        <begin position="1"/>
        <end position="27"/>
    </location>
</feature>
<feature type="region of interest" description="Disordered" evidence="1">
    <location>
        <begin position="43"/>
        <end position="67"/>
    </location>
</feature>
<dbReference type="AlphaFoldDB" id="A0AAF0DBL5"/>
<feature type="compositionally biased region" description="Pro residues" evidence="1">
    <location>
        <begin position="484"/>
        <end position="494"/>
    </location>
</feature>
<dbReference type="Proteomes" id="UP001219355">
    <property type="component" value="Chromosome 1"/>
</dbReference>
<evidence type="ECO:0000256" key="1">
    <source>
        <dbReference type="SAM" id="MobiDB-lite"/>
    </source>
</evidence>
<feature type="compositionally biased region" description="Basic residues" evidence="1">
    <location>
        <begin position="294"/>
        <end position="319"/>
    </location>
</feature>
<feature type="compositionally biased region" description="Pro residues" evidence="1">
    <location>
        <begin position="454"/>
        <end position="476"/>
    </location>
</feature>
<evidence type="ECO:0000313" key="3">
    <source>
        <dbReference type="EMBL" id="WEW55260.1"/>
    </source>
</evidence>
<dbReference type="Pfam" id="PF02179">
    <property type="entry name" value="BAG"/>
    <property type="match status" value="1"/>
</dbReference>
<gene>
    <name evidence="3" type="ORF">PRK78_000689</name>
</gene>
<organism evidence="3 4">
    <name type="scientific">Emydomyces testavorans</name>
    <dbReference type="NCBI Taxonomy" id="2070801"/>
    <lineage>
        <taxon>Eukaryota</taxon>
        <taxon>Fungi</taxon>
        <taxon>Dikarya</taxon>
        <taxon>Ascomycota</taxon>
        <taxon>Pezizomycotina</taxon>
        <taxon>Eurotiomycetes</taxon>
        <taxon>Eurotiomycetidae</taxon>
        <taxon>Onygenales</taxon>
        <taxon>Nannizziopsiaceae</taxon>
        <taxon>Emydomyces</taxon>
    </lineage>
</organism>
<dbReference type="SUPFAM" id="SSF54236">
    <property type="entry name" value="Ubiquitin-like"/>
    <property type="match status" value="1"/>
</dbReference>
<dbReference type="EMBL" id="CP120627">
    <property type="protein sequence ID" value="WEW55260.1"/>
    <property type="molecule type" value="Genomic_DNA"/>
</dbReference>
<feature type="region of interest" description="Disordered" evidence="1">
    <location>
        <begin position="199"/>
        <end position="499"/>
    </location>
</feature>
<feature type="compositionally biased region" description="Low complexity" evidence="1">
    <location>
        <begin position="210"/>
        <end position="219"/>
    </location>
</feature>
<evidence type="ECO:0000259" key="2">
    <source>
        <dbReference type="Pfam" id="PF02179"/>
    </source>
</evidence>
<name>A0AAF0DBL5_9EURO</name>
<feature type="compositionally biased region" description="Acidic residues" evidence="1">
    <location>
        <begin position="58"/>
        <end position="67"/>
    </location>
</feature>
<feature type="domain" description="BAG" evidence="2">
    <location>
        <begin position="505"/>
        <end position="585"/>
    </location>
</feature>
<dbReference type="InterPro" id="IPR029071">
    <property type="entry name" value="Ubiquitin-like_domsf"/>
</dbReference>
<feature type="compositionally biased region" description="Basic and acidic residues" evidence="1">
    <location>
        <begin position="420"/>
        <end position="429"/>
    </location>
</feature>
<sequence>MNSRRRSNVWKDIDSPFGGYSFGTPEVRDEDFSYVTSDEVCGHGRRLRPQDSRKQPEPDPDDDEEQPDVVVLKHCLDTFLLQFPAFTIGEGALSIGDIRRATGNVLDVTRLRRVKLIYKGRLLKNDNAPAKSVGLKHNSTIMCVVLEDFGPDEDSSSFSECEYSPYRAAYEAELRNRVANARRHRPPKRLSPLVERLYEGKPESSSPAERPQQSQQSNLPRRRRPRSNHTSPPRLPRRCGAGVESTSSVELPPRSQQPSPRINIGLWPKGTCGLNNNLYRDESESSSSTDPAPRSRRPSSPKNKKPSSKRRSHRDKRRYRNESESSSTAESPARSPLRTRSPSPPGGSPRNKGGYGNESGSSLPAGFPAQSPPRKRSPSPPWRNPWNGGGYGNEGGSSSPTEPPAQSKPPRKRSPSRPRNPLDNRRYGSDSRYSSPVELPSQPSSPLPRRQVPPSQPPDPSEPPPTRQQPSSPPSAPGASAPIPAAPIPTPSPPFNSSQTPLEQIQVIADYLEDVLRPFCAQFIMQPPQDPRARKLEHARVIETVMAQGILRLDAIERDGDAVVGQRRKTVIKHLQGLLRGVDEAAEMK</sequence>
<dbReference type="InterPro" id="IPR036533">
    <property type="entry name" value="BAG_dom_sf"/>
</dbReference>